<sequence length="275" mass="30859">MASHHSSGCHHHHTTACCNCYSHHPLPSPPAATYSCCSTMASVDPLLHTIALQLLQSTPPSNLPQSYQYQYQNHLPPQPPLQQNGNQYLAHSIDSLVQRIAALESTLSSPIPHYAYQKHVPEQKPPIPTSSSSKSTDAIPSIRLRDVAARAIQTRFRLYLVHRSRTLGHLKQLSVIRFELGSLDPTNPISDRVMDLLLRVDSIQSRDPLIRDLKKSISNELLTILKRRELICLESTATRSQISSDSLQVIEKAEEVKKNGYDSLDLRPPLQFKMI</sequence>
<dbReference type="InterPro" id="IPR040400">
    <property type="entry name" value="BAG5/6/7/8"/>
</dbReference>
<keyword evidence="1" id="KW-0143">Chaperone</keyword>
<reference evidence="4" key="1">
    <citation type="journal article" date="2016" name="Nature">
        <title>The genome of the seagrass Zostera marina reveals angiosperm adaptation to the sea.</title>
        <authorList>
            <person name="Olsen J.L."/>
            <person name="Rouze P."/>
            <person name="Verhelst B."/>
            <person name="Lin Y.-C."/>
            <person name="Bayer T."/>
            <person name="Collen J."/>
            <person name="Dattolo E."/>
            <person name="De Paoli E."/>
            <person name="Dittami S."/>
            <person name="Maumus F."/>
            <person name="Michel G."/>
            <person name="Kersting A."/>
            <person name="Lauritano C."/>
            <person name="Lohaus R."/>
            <person name="Toepel M."/>
            <person name="Tonon T."/>
            <person name="Vanneste K."/>
            <person name="Amirebrahimi M."/>
            <person name="Brakel J."/>
            <person name="Bostroem C."/>
            <person name="Chovatia M."/>
            <person name="Grimwood J."/>
            <person name="Jenkins J.W."/>
            <person name="Jueterbock A."/>
            <person name="Mraz A."/>
            <person name="Stam W.T."/>
            <person name="Tice H."/>
            <person name="Bornberg-Bauer E."/>
            <person name="Green P.J."/>
            <person name="Pearson G.A."/>
            <person name="Procaccini G."/>
            <person name="Duarte C.M."/>
            <person name="Schmutz J."/>
            <person name="Reusch T.B.H."/>
            <person name="Van de Peer Y."/>
        </authorList>
    </citation>
    <scope>NUCLEOTIDE SEQUENCE [LARGE SCALE GENOMIC DNA]</scope>
    <source>
        <strain evidence="4">cv. Finnish</strain>
    </source>
</reference>
<dbReference type="Proteomes" id="UP000036987">
    <property type="component" value="Unassembled WGS sequence"/>
</dbReference>
<dbReference type="PANTHER" id="PTHR33322">
    <property type="entry name" value="BAG DOMAIN CONTAINING PROTEIN, EXPRESSED"/>
    <property type="match status" value="1"/>
</dbReference>
<evidence type="ECO:0000313" key="4">
    <source>
        <dbReference type="Proteomes" id="UP000036987"/>
    </source>
</evidence>
<feature type="compositionally biased region" description="Low complexity" evidence="2">
    <location>
        <begin position="129"/>
        <end position="138"/>
    </location>
</feature>
<dbReference type="OrthoDB" id="1100735at2759"/>
<feature type="region of interest" description="Disordered" evidence="2">
    <location>
        <begin position="119"/>
        <end position="138"/>
    </location>
</feature>
<dbReference type="EMBL" id="LFYR01000729">
    <property type="protein sequence ID" value="KMZ70386.1"/>
    <property type="molecule type" value="Genomic_DNA"/>
</dbReference>
<comment type="caution">
    <text evidence="3">The sequence shown here is derived from an EMBL/GenBank/DDBJ whole genome shotgun (WGS) entry which is preliminary data.</text>
</comment>
<evidence type="ECO:0008006" key="5">
    <source>
        <dbReference type="Google" id="ProtNLM"/>
    </source>
</evidence>
<dbReference type="GO" id="GO:0006457">
    <property type="term" value="P:protein folding"/>
    <property type="evidence" value="ECO:0000318"/>
    <property type="project" value="GO_Central"/>
</dbReference>
<protein>
    <recommendedName>
        <fullName evidence="5">BAG domain-containing protein</fullName>
    </recommendedName>
</protein>
<proteinExistence type="predicted"/>
<evidence type="ECO:0000313" key="3">
    <source>
        <dbReference type="EMBL" id="KMZ70386.1"/>
    </source>
</evidence>
<name>A0A0K9PN26_ZOSMR</name>
<evidence type="ECO:0000256" key="1">
    <source>
        <dbReference type="ARBA" id="ARBA00023186"/>
    </source>
</evidence>
<dbReference type="PANTHER" id="PTHR33322:SF18">
    <property type="entry name" value="BAG FAMILY MOLECULAR CHAPERONE REGULATOR 8, CHLOROPLASTIC"/>
    <property type="match status" value="1"/>
</dbReference>
<dbReference type="AlphaFoldDB" id="A0A0K9PN26"/>
<keyword evidence="4" id="KW-1185">Reference proteome</keyword>
<evidence type="ECO:0000256" key="2">
    <source>
        <dbReference type="SAM" id="MobiDB-lite"/>
    </source>
</evidence>
<accession>A0A0K9PN26</accession>
<organism evidence="3 4">
    <name type="scientific">Zostera marina</name>
    <name type="common">Eelgrass</name>
    <dbReference type="NCBI Taxonomy" id="29655"/>
    <lineage>
        <taxon>Eukaryota</taxon>
        <taxon>Viridiplantae</taxon>
        <taxon>Streptophyta</taxon>
        <taxon>Embryophyta</taxon>
        <taxon>Tracheophyta</taxon>
        <taxon>Spermatophyta</taxon>
        <taxon>Magnoliopsida</taxon>
        <taxon>Liliopsida</taxon>
        <taxon>Zosteraceae</taxon>
        <taxon>Zostera</taxon>
    </lineage>
</organism>
<dbReference type="STRING" id="29655.A0A0K9PN26"/>
<gene>
    <name evidence="3" type="ORF">ZOSMA_1G03690</name>
</gene>